<organism evidence="3 4">
    <name type="scientific">Paracoccus caeni</name>
    <dbReference type="NCBI Taxonomy" id="657651"/>
    <lineage>
        <taxon>Bacteria</taxon>
        <taxon>Pseudomonadati</taxon>
        <taxon>Pseudomonadota</taxon>
        <taxon>Alphaproteobacteria</taxon>
        <taxon>Rhodobacterales</taxon>
        <taxon>Paracoccaceae</taxon>
        <taxon>Paracoccus</taxon>
    </lineage>
</organism>
<protein>
    <submittedName>
        <fullName evidence="3">Glycosyltransferase family 25 protein</fullName>
    </submittedName>
</protein>
<dbReference type="Pfam" id="PF01755">
    <property type="entry name" value="Glyco_transf_25"/>
    <property type="match status" value="1"/>
</dbReference>
<gene>
    <name evidence="3" type="ORF">JJJ17_19635</name>
</gene>
<dbReference type="Proteomes" id="UP000640485">
    <property type="component" value="Unassembled WGS sequence"/>
</dbReference>
<accession>A0A934W1L1</accession>
<dbReference type="InterPro" id="IPR002654">
    <property type="entry name" value="Glyco_trans_25"/>
</dbReference>
<feature type="compositionally biased region" description="Basic and acidic residues" evidence="1">
    <location>
        <begin position="10"/>
        <end position="21"/>
    </location>
</feature>
<evidence type="ECO:0000313" key="3">
    <source>
        <dbReference type="EMBL" id="MBK4218145.1"/>
    </source>
</evidence>
<reference evidence="3" key="1">
    <citation type="submission" date="2021-01" db="EMBL/GenBank/DDBJ databases">
        <title>Paracoccus amoyensis sp. nov., isolated from the surface seawater along the coast of Xiamen Island, China.</title>
        <authorList>
            <person name="Lyu L."/>
        </authorList>
    </citation>
    <scope>NUCLEOTIDE SEQUENCE</scope>
    <source>
        <strain evidence="3">MJ17</strain>
    </source>
</reference>
<keyword evidence="4" id="KW-1185">Reference proteome</keyword>
<evidence type="ECO:0000259" key="2">
    <source>
        <dbReference type="Pfam" id="PF01755"/>
    </source>
</evidence>
<evidence type="ECO:0000313" key="4">
    <source>
        <dbReference type="Proteomes" id="UP000640485"/>
    </source>
</evidence>
<name>A0A934W1L1_9RHOB</name>
<dbReference type="EMBL" id="JAEPRQ010000013">
    <property type="protein sequence ID" value="MBK4218145.1"/>
    <property type="molecule type" value="Genomic_DNA"/>
</dbReference>
<dbReference type="AlphaFoldDB" id="A0A934W1L1"/>
<sequence>MTNTDSQAGRIEKDNSMRPEGESDWPIFVVSLSVATERQAEITRQMQEMGLPFSFVEAADCRNGVPAEFEPQIDRPGTIARNGYPMSNGEYGCALSHLKIYDMILSRNLPGAIVLEDDAILTEAFRDFWKARDYAGYDFVQLCYFDARYWRWPKHVAKSGVELRYLAENAFMNAGYLVSNKGAAYLLEGGRPITTRADWPCDVTRLKAALTIPPIIRHPVPELAQSYIGERGSLIPAGFDFSAGYAKVWKRLVSIAAWRRFLMKRLSIRTTPGF</sequence>
<evidence type="ECO:0000256" key="1">
    <source>
        <dbReference type="SAM" id="MobiDB-lite"/>
    </source>
</evidence>
<feature type="region of interest" description="Disordered" evidence="1">
    <location>
        <begin position="1"/>
        <end position="22"/>
    </location>
</feature>
<feature type="domain" description="Glycosyl transferase family 25" evidence="2">
    <location>
        <begin position="26"/>
        <end position="196"/>
    </location>
</feature>
<dbReference type="CDD" id="cd06532">
    <property type="entry name" value="Glyco_transf_25"/>
    <property type="match status" value="1"/>
</dbReference>
<dbReference type="RefSeq" id="WP_200689503.1">
    <property type="nucleotide sequence ID" value="NZ_JAEPRQ010000013.1"/>
</dbReference>
<comment type="caution">
    <text evidence="3">The sequence shown here is derived from an EMBL/GenBank/DDBJ whole genome shotgun (WGS) entry which is preliminary data.</text>
</comment>
<proteinExistence type="predicted"/>